<organism evidence="3 4">
    <name type="scientific">Cannabis sativa</name>
    <name type="common">Hemp</name>
    <name type="synonym">Marijuana</name>
    <dbReference type="NCBI Taxonomy" id="3483"/>
    <lineage>
        <taxon>Eukaryota</taxon>
        <taxon>Viridiplantae</taxon>
        <taxon>Streptophyta</taxon>
        <taxon>Embryophyta</taxon>
        <taxon>Tracheophyta</taxon>
        <taxon>Spermatophyta</taxon>
        <taxon>Magnoliopsida</taxon>
        <taxon>eudicotyledons</taxon>
        <taxon>Gunneridae</taxon>
        <taxon>Pentapetalae</taxon>
        <taxon>rosids</taxon>
        <taxon>fabids</taxon>
        <taxon>Rosales</taxon>
        <taxon>Cannabaceae</taxon>
        <taxon>Cannabis</taxon>
    </lineage>
</organism>
<evidence type="ECO:0000259" key="2">
    <source>
        <dbReference type="Pfam" id="PF14111"/>
    </source>
</evidence>
<name>A0A7J6HHY8_CANSA</name>
<evidence type="ECO:0000313" key="4">
    <source>
        <dbReference type="Proteomes" id="UP000583929"/>
    </source>
</evidence>
<feature type="domain" description="DUF4283" evidence="2">
    <location>
        <begin position="42"/>
        <end position="117"/>
    </location>
</feature>
<protein>
    <recommendedName>
        <fullName evidence="2">DUF4283 domain-containing protein</fullName>
    </recommendedName>
</protein>
<proteinExistence type="predicted"/>
<evidence type="ECO:0000313" key="3">
    <source>
        <dbReference type="EMBL" id="KAF4394896.1"/>
    </source>
</evidence>
<accession>A0A7J6HHY8</accession>
<comment type="caution">
    <text evidence="3">The sequence shown here is derived from an EMBL/GenBank/DDBJ whole genome shotgun (WGS) entry which is preliminary data.</text>
</comment>
<reference evidence="3 4" key="1">
    <citation type="journal article" date="2020" name="bioRxiv">
        <title>Sequence and annotation of 42 cannabis genomes reveals extensive copy number variation in cannabinoid synthesis and pathogen resistance genes.</title>
        <authorList>
            <person name="Mckernan K.J."/>
            <person name="Helbert Y."/>
            <person name="Kane L.T."/>
            <person name="Ebling H."/>
            <person name="Zhang L."/>
            <person name="Liu B."/>
            <person name="Eaton Z."/>
            <person name="Mclaughlin S."/>
            <person name="Kingan S."/>
            <person name="Baybayan P."/>
            <person name="Concepcion G."/>
            <person name="Jordan M."/>
            <person name="Riva A."/>
            <person name="Barbazuk W."/>
            <person name="Harkins T."/>
        </authorList>
    </citation>
    <scope>NUCLEOTIDE SEQUENCE [LARGE SCALE GENOMIC DNA]</scope>
    <source>
        <strain evidence="4">cv. Jamaican Lion 4</strain>
        <tissue evidence="3">Leaf</tissue>
    </source>
</reference>
<evidence type="ECO:0000256" key="1">
    <source>
        <dbReference type="SAM" id="MobiDB-lite"/>
    </source>
</evidence>
<sequence length="342" mass="38561">MASSSHNFQEIHDLCANLNLEEEEEDVIIHNTGSIDTGVDTRWCLVGTFIQDHQMDFDTIQHQLASLWKPGMGMFCKELGSNRFLFQLYHDVDINRVIDGSPWTCLRKLIIFDRLKAGDDPRSIPLSKLDIWVQIFNLQPGRRSTSSAKMMTNSDAEIEEASVENIGKVNANPNIIGGNQGTHSAINTGDSQHIHSSDLHNKAATQKNNGIKKGGVPTLMSNVRHSHRFRFENAWIGEPMCEQIIRDTWTSSPHLDLQAKLNRCGQLLQQWGSEITGNFSSRIKACKANLKNLKRRRDADGHHCRAHPRRREGERWTGKGLEGGRSGLEDREWPASRLGVVV</sequence>
<feature type="region of interest" description="Disordered" evidence="1">
    <location>
        <begin position="297"/>
        <end position="328"/>
    </location>
</feature>
<keyword evidence="4" id="KW-1185">Reference proteome</keyword>
<dbReference type="Proteomes" id="UP000583929">
    <property type="component" value="Unassembled WGS sequence"/>
</dbReference>
<dbReference type="Pfam" id="PF14111">
    <property type="entry name" value="DUF4283"/>
    <property type="match status" value="1"/>
</dbReference>
<dbReference type="AlphaFoldDB" id="A0A7J6HHY8"/>
<dbReference type="InterPro" id="IPR025558">
    <property type="entry name" value="DUF4283"/>
</dbReference>
<gene>
    <name evidence="3" type="ORF">G4B88_002773</name>
</gene>
<dbReference type="EMBL" id="JAATIQ010000042">
    <property type="protein sequence ID" value="KAF4394896.1"/>
    <property type="molecule type" value="Genomic_DNA"/>
</dbReference>